<evidence type="ECO:0000256" key="5">
    <source>
        <dbReference type="ARBA" id="ARBA00022723"/>
    </source>
</evidence>
<evidence type="ECO:0000256" key="3">
    <source>
        <dbReference type="ARBA" id="ARBA00008766"/>
    </source>
</evidence>
<keyword evidence="5" id="KW-0479">Metal-binding</keyword>
<dbReference type="InterPro" id="IPR029149">
    <property type="entry name" value="Creatin/AminoP/Spt16_N"/>
</dbReference>
<evidence type="ECO:0000256" key="2">
    <source>
        <dbReference type="ARBA" id="ARBA00001936"/>
    </source>
</evidence>
<dbReference type="SMART" id="SM01011">
    <property type="entry name" value="AMP_N"/>
    <property type="match status" value="1"/>
</dbReference>
<dbReference type="InterPro" id="IPR007865">
    <property type="entry name" value="Aminopep_P_N"/>
</dbReference>
<evidence type="ECO:0000313" key="9">
    <source>
        <dbReference type="EMBL" id="QNM12672.1"/>
    </source>
</evidence>
<sequence>MFDTRRKKLLESLPSHSITLFFSGKAPYKIGDEKYEFSVDRNFYYLTGLDRENMVLALFKGEDLTEELLFIEQYDEAQAKWVGGKMFPDEASEISDIEEIYWVEEIMEILGSRISRLYDHEERVQVFADFTKQEPYQEDRASFTFCRELLKLYPYIELRNVAEKITRLRLIKDDIEIEQLKEAIRVTNEGILQMMKYAEPEMGEHQIEAYFDFVLKSNDCDHSFPSIVAGGANATVLHYSDNNQYVDDNEMVLCDLGASYEYMCADITRTFPVNGKFTKRQRQIYDIVLAGNKYIMSLVKPGLTLRGLNNELIRFYEQELGKIGLLDEEHSVQDYYWHGVSHMLGLETHDVTLSNYLLEPGNVFTIEPGLYLEEEGIGVRIEDNVLVTEDGCINLSKDIIKEADDIEKFMQSVKQE</sequence>
<dbReference type="EMBL" id="CP060636">
    <property type="protein sequence ID" value="QNM12672.1"/>
    <property type="molecule type" value="Genomic_DNA"/>
</dbReference>
<evidence type="ECO:0000256" key="7">
    <source>
        <dbReference type="ARBA" id="ARBA00023211"/>
    </source>
</evidence>
<feature type="domain" description="Aminopeptidase P N-terminal" evidence="8">
    <location>
        <begin position="1"/>
        <end position="125"/>
    </location>
</feature>
<dbReference type="InterPro" id="IPR052433">
    <property type="entry name" value="X-Pro_dipept-like"/>
</dbReference>
<dbReference type="Gene3D" id="3.40.350.10">
    <property type="entry name" value="Creatinase/prolidase N-terminal domain"/>
    <property type="match status" value="1"/>
</dbReference>
<dbReference type="GO" id="GO:0006508">
    <property type="term" value="P:proteolysis"/>
    <property type="evidence" value="ECO:0007669"/>
    <property type="project" value="TreeGrafter"/>
</dbReference>
<dbReference type="InterPro" id="IPR000994">
    <property type="entry name" value="Pept_M24"/>
</dbReference>
<keyword evidence="9" id="KW-0031">Aminopeptidase</keyword>
<evidence type="ECO:0000313" key="10">
    <source>
        <dbReference type="Proteomes" id="UP000515856"/>
    </source>
</evidence>
<organism evidence="9 10">
    <name type="scientific">[Eubacterium] hominis</name>
    <dbReference type="NCBI Taxonomy" id="2764325"/>
    <lineage>
        <taxon>Bacteria</taxon>
        <taxon>Bacillati</taxon>
        <taxon>Bacillota</taxon>
        <taxon>Erysipelotrichia</taxon>
        <taxon>Erysipelotrichales</taxon>
        <taxon>Erysipelotrichaceae</taxon>
        <taxon>Amedibacillus</taxon>
    </lineage>
</organism>
<gene>
    <name evidence="9" type="ORF">H9Q80_01585</name>
</gene>
<dbReference type="PANTHER" id="PTHR43226:SF4">
    <property type="entry name" value="XAA-PRO AMINOPEPTIDASE 3"/>
    <property type="match status" value="1"/>
</dbReference>
<evidence type="ECO:0000259" key="8">
    <source>
        <dbReference type="SMART" id="SM01011"/>
    </source>
</evidence>
<dbReference type="GO" id="GO:0070006">
    <property type="term" value="F:metalloaminopeptidase activity"/>
    <property type="evidence" value="ECO:0007669"/>
    <property type="project" value="InterPro"/>
</dbReference>
<dbReference type="SUPFAM" id="SSF53092">
    <property type="entry name" value="Creatinase/prolidase N-terminal domain"/>
    <property type="match status" value="1"/>
</dbReference>
<reference evidence="9 10" key="1">
    <citation type="submission" date="2020-08" db="EMBL/GenBank/DDBJ databases">
        <authorList>
            <person name="Liu C."/>
            <person name="Sun Q."/>
        </authorList>
    </citation>
    <scope>NUCLEOTIDE SEQUENCE [LARGE SCALE GENOMIC DNA]</scope>
    <source>
        <strain evidence="9 10">NSJ-61</strain>
    </source>
</reference>
<name>A0A7G9GPE0_9FIRM</name>
<evidence type="ECO:0000256" key="4">
    <source>
        <dbReference type="ARBA" id="ARBA00012574"/>
    </source>
</evidence>
<evidence type="ECO:0000256" key="1">
    <source>
        <dbReference type="ARBA" id="ARBA00001424"/>
    </source>
</evidence>
<dbReference type="GO" id="GO:0005829">
    <property type="term" value="C:cytosol"/>
    <property type="evidence" value="ECO:0007669"/>
    <property type="project" value="TreeGrafter"/>
</dbReference>
<dbReference type="Gene3D" id="3.90.230.10">
    <property type="entry name" value="Creatinase/methionine aminopeptidase superfamily"/>
    <property type="match status" value="1"/>
</dbReference>
<keyword evidence="9" id="KW-0645">Protease</keyword>
<comment type="cofactor">
    <cofactor evidence="2">
        <name>Mn(2+)</name>
        <dbReference type="ChEBI" id="CHEBI:29035"/>
    </cofactor>
</comment>
<keyword evidence="7" id="KW-0464">Manganese</keyword>
<accession>A0A7G9GPE0</accession>
<dbReference type="SUPFAM" id="SSF55920">
    <property type="entry name" value="Creatinase/aminopeptidase"/>
    <property type="match status" value="1"/>
</dbReference>
<dbReference type="EC" id="3.4.11.9" evidence="4"/>
<protein>
    <recommendedName>
        <fullName evidence="4">Xaa-Pro aminopeptidase</fullName>
        <ecNumber evidence="4">3.4.11.9</ecNumber>
    </recommendedName>
</protein>
<keyword evidence="10" id="KW-1185">Reference proteome</keyword>
<dbReference type="GO" id="GO:0030145">
    <property type="term" value="F:manganese ion binding"/>
    <property type="evidence" value="ECO:0007669"/>
    <property type="project" value="InterPro"/>
</dbReference>
<comment type="similarity">
    <text evidence="3">Belongs to the peptidase M24B family.</text>
</comment>
<dbReference type="Pfam" id="PF00557">
    <property type="entry name" value="Peptidase_M24"/>
    <property type="match status" value="1"/>
</dbReference>
<dbReference type="KEGG" id="ehn:H9Q80_01585"/>
<evidence type="ECO:0000256" key="6">
    <source>
        <dbReference type="ARBA" id="ARBA00022801"/>
    </source>
</evidence>
<comment type="catalytic activity">
    <reaction evidence="1">
        <text>Release of any N-terminal amino acid, including proline, that is linked to proline, even from a dipeptide or tripeptide.</text>
        <dbReference type="EC" id="3.4.11.9"/>
    </reaction>
</comment>
<dbReference type="Pfam" id="PF05195">
    <property type="entry name" value="AMP_N"/>
    <property type="match status" value="1"/>
</dbReference>
<dbReference type="RefSeq" id="WP_117455851.1">
    <property type="nucleotide sequence ID" value="NZ_CP060636.1"/>
</dbReference>
<dbReference type="Proteomes" id="UP000515856">
    <property type="component" value="Chromosome"/>
</dbReference>
<dbReference type="AlphaFoldDB" id="A0A7G9GPE0"/>
<dbReference type="InterPro" id="IPR036005">
    <property type="entry name" value="Creatinase/aminopeptidase-like"/>
</dbReference>
<proteinExistence type="inferred from homology"/>
<keyword evidence="6" id="KW-0378">Hydrolase</keyword>
<dbReference type="PANTHER" id="PTHR43226">
    <property type="entry name" value="XAA-PRO AMINOPEPTIDASE 3"/>
    <property type="match status" value="1"/>
</dbReference>